<dbReference type="InterPro" id="IPR036412">
    <property type="entry name" value="HAD-like_sf"/>
</dbReference>
<sequence>MAAQRTGPIVGFDLDMTLIDPRPGMVRAIEELNREFGLSIDGEHFASNLGPPLYDSMRGYGFDDAMAQRLVRHFRTVYPTVVVGATTALPGAAEALAAVRELGGRTMVITGKYQPNAELHLKALGWEVDRLAGDVFAAAKGDVLREEGASCYVGDHLGDIVGARAAGATAVAVATGPFDVDQLADADVVLRDLTEFPAWLAQRF</sequence>
<dbReference type="InterPro" id="IPR023198">
    <property type="entry name" value="PGP-like_dom2"/>
</dbReference>
<dbReference type="SUPFAM" id="SSF56784">
    <property type="entry name" value="HAD-like"/>
    <property type="match status" value="1"/>
</dbReference>
<dbReference type="GO" id="GO:0005829">
    <property type="term" value="C:cytosol"/>
    <property type="evidence" value="ECO:0007669"/>
    <property type="project" value="TreeGrafter"/>
</dbReference>
<dbReference type="GO" id="GO:0004713">
    <property type="term" value="F:protein tyrosine kinase activity"/>
    <property type="evidence" value="ECO:0007669"/>
    <property type="project" value="TreeGrafter"/>
</dbReference>
<dbReference type="Proteomes" id="UP000199690">
    <property type="component" value="Unassembled WGS sequence"/>
</dbReference>
<dbReference type="PANTHER" id="PTHR43434">
    <property type="entry name" value="PHOSPHOGLYCOLATE PHOSPHATASE"/>
    <property type="match status" value="1"/>
</dbReference>
<evidence type="ECO:0000313" key="3">
    <source>
        <dbReference type="Proteomes" id="UP000199690"/>
    </source>
</evidence>
<evidence type="ECO:0000313" key="1">
    <source>
        <dbReference type="EMBL" id="SEG98498.1"/>
    </source>
</evidence>
<dbReference type="InterPro" id="IPR050155">
    <property type="entry name" value="HAD-like_hydrolase_sf"/>
</dbReference>
<dbReference type="Gene3D" id="1.10.150.240">
    <property type="entry name" value="Putative phosphatase, domain 2"/>
    <property type="match status" value="1"/>
</dbReference>
<keyword evidence="3" id="KW-1185">Reference proteome</keyword>
<proteinExistence type="predicted"/>
<dbReference type="Gene3D" id="3.40.50.1000">
    <property type="entry name" value="HAD superfamily/HAD-like"/>
    <property type="match status" value="1"/>
</dbReference>
<dbReference type="Proteomes" id="UP000236729">
    <property type="component" value="Unassembled WGS sequence"/>
</dbReference>
<dbReference type="SMR" id="A0A1H6EKY4"/>
<dbReference type="EMBL" id="FOME01000024">
    <property type="protein sequence ID" value="SFF26379.1"/>
    <property type="molecule type" value="Genomic_DNA"/>
</dbReference>
<reference evidence="1" key="2">
    <citation type="submission" date="2016-10" db="EMBL/GenBank/DDBJ databases">
        <authorList>
            <person name="de Groot N.N."/>
        </authorList>
    </citation>
    <scope>NUCLEOTIDE SEQUENCE [LARGE SCALE GENOMIC DNA]</scope>
    <source>
        <strain evidence="1">ATCC 20501</strain>
    </source>
</reference>
<dbReference type="AlphaFoldDB" id="A0A1H6EKY4"/>
<dbReference type="PANTHER" id="PTHR43434:SF20">
    <property type="entry name" value="5'-NUCLEOTIDASE"/>
    <property type="match status" value="1"/>
</dbReference>
<accession>A0A1H6EKY4</accession>
<gene>
    <name evidence="1" type="ORF">SAMN02982929_07096</name>
    <name evidence="2" type="ORF">SAMN05216506_12426</name>
</gene>
<dbReference type="EMBL" id="FNVB01000019">
    <property type="protein sequence ID" value="SEG98498.1"/>
    <property type="molecule type" value="Genomic_DNA"/>
</dbReference>
<protein>
    <submittedName>
        <fullName evidence="1">Phosphoglycolate phosphatase</fullName>
    </submittedName>
</protein>
<name>A0A1H6EKY4_9PSEU</name>
<evidence type="ECO:0000313" key="2">
    <source>
        <dbReference type="EMBL" id="SFF26379.1"/>
    </source>
</evidence>
<dbReference type="RefSeq" id="WP_219915377.1">
    <property type="nucleotide sequence ID" value="NZ_FNVB01000019.1"/>
</dbReference>
<evidence type="ECO:0000313" key="4">
    <source>
        <dbReference type="Proteomes" id="UP000236729"/>
    </source>
</evidence>
<reference evidence="3 4" key="1">
    <citation type="submission" date="2016-10" db="EMBL/GenBank/DDBJ databases">
        <authorList>
            <person name="Varghese N."/>
            <person name="Submissions S."/>
        </authorList>
    </citation>
    <scope>NUCLEOTIDE SEQUENCE [LARGE SCALE GENOMIC DNA]</scope>
    <source>
        <strain evidence="4">ATCC 20501</strain>
        <strain evidence="2 3">CGMCC 4.3529</strain>
    </source>
</reference>
<accession>A0A1I2HA62</accession>
<dbReference type="InterPro" id="IPR023214">
    <property type="entry name" value="HAD_sf"/>
</dbReference>
<organism evidence="1 4">
    <name type="scientific">Saccharopolyspora kobensis</name>
    <dbReference type="NCBI Taxonomy" id="146035"/>
    <lineage>
        <taxon>Bacteria</taxon>
        <taxon>Bacillati</taxon>
        <taxon>Actinomycetota</taxon>
        <taxon>Actinomycetes</taxon>
        <taxon>Pseudonocardiales</taxon>
        <taxon>Pseudonocardiaceae</taxon>
        <taxon>Saccharopolyspora</taxon>
    </lineage>
</organism>
<dbReference type="Pfam" id="PF12710">
    <property type="entry name" value="HAD"/>
    <property type="match status" value="1"/>
</dbReference>